<evidence type="ECO:0008006" key="3">
    <source>
        <dbReference type="Google" id="ProtNLM"/>
    </source>
</evidence>
<evidence type="ECO:0000313" key="2">
    <source>
        <dbReference type="Proteomes" id="UP001558652"/>
    </source>
</evidence>
<organism evidence="1 2">
    <name type="scientific">Ranatra chinensis</name>
    <dbReference type="NCBI Taxonomy" id="642074"/>
    <lineage>
        <taxon>Eukaryota</taxon>
        <taxon>Metazoa</taxon>
        <taxon>Ecdysozoa</taxon>
        <taxon>Arthropoda</taxon>
        <taxon>Hexapoda</taxon>
        <taxon>Insecta</taxon>
        <taxon>Pterygota</taxon>
        <taxon>Neoptera</taxon>
        <taxon>Paraneoptera</taxon>
        <taxon>Hemiptera</taxon>
        <taxon>Heteroptera</taxon>
        <taxon>Panheteroptera</taxon>
        <taxon>Nepomorpha</taxon>
        <taxon>Nepidae</taxon>
        <taxon>Ranatrinae</taxon>
        <taxon>Ranatra</taxon>
    </lineage>
</organism>
<sequence length="311" mass="35912">MREDDMTKEFFESAFRDRIPGGRLEEIDLKQVEYCGDGYMSQTYRLTAIFSKKGEPRKEYKLFVKSPFYNPKGDAAMRAGLTVECGAFIKEGAIYKQLLPAMTDLLKSKGVTEELPWADCWAVTDDGTMILEDLCSRGYKMRDQAIGLDMEHTTAAIKSIAKYHALSRVLRDQGVDSDIYARSYFDKDNLSVRQLFTYLFRTVADEVAKEDDEKWISKDMNSLLREATHWWHSLMVSTERMDTLHEEITRPTSFKRDIGEQLQAIGEDLMGHFDDELECGENDFDVLNHCDFRTSNMMFKYEEDGSLADLK</sequence>
<evidence type="ECO:0000313" key="1">
    <source>
        <dbReference type="EMBL" id="KAL1116190.1"/>
    </source>
</evidence>
<protein>
    <recommendedName>
        <fullName evidence="3">CHK kinase-like domain-containing protein</fullName>
    </recommendedName>
</protein>
<gene>
    <name evidence="1" type="ORF">AAG570_005685</name>
</gene>
<name>A0ABD0XZU1_9HEMI</name>
<dbReference type="PANTHER" id="PTHR11012:SF56">
    <property type="entry name" value="CHK KINASE-LIKE DOMAIN-CONTAINING PROTEIN-RELATED"/>
    <property type="match status" value="1"/>
</dbReference>
<keyword evidence="2" id="KW-1185">Reference proteome</keyword>
<dbReference type="Proteomes" id="UP001558652">
    <property type="component" value="Unassembled WGS sequence"/>
</dbReference>
<dbReference type="PANTHER" id="PTHR11012">
    <property type="entry name" value="PROTEIN KINASE-LIKE DOMAIN-CONTAINING"/>
    <property type="match status" value="1"/>
</dbReference>
<dbReference type="AlphaFoldDB" id="A0ABD0XZU1"/>
<proteinExistence type="predicted"/>
<dbReference type="InterPro" id="IPR004119">
    <property type="entry name" value="EcKL"/>
</dbReference>
<accession>A0ABD0XZU1</accession>
<dbReference type="SUPFAM" id="SSF56112">
    <property type="entry name" value="Protein kinase-like (PK-like)"/>
    <property type="match status" value="1"/>
</dbReference>
<dbReference type="Pfam" id="PF02958">
    <property type="entry name" value="EcKL"/>
    <property type="match status" value="2"/>
</dbReference>
<dbReference type="InterPro" id="IPR011009">
    <property type="entry name" value="Kinase-like_dom_sf"/>
</dbReference>
<comment type="caution">
    <text evidence="1">The sequence shown here is derived from an EMBL/GenBank/DDBJ whole genome shotgun (WGS) entry which is preliminary data.</text>
</comment>
<dbReference type="EMBL" id="JBFDAA010000018">
    <property type="protein sequence ID" value="KAL1116190.1"/>
    <property type="molecule type" value="Genomic_DNA"/>
</dbReference>
<reference evidence="1 2" key="1">
    <citation type="submission" date="2024-07" db="EMBL/GenBank/DDBJ databases">
        <title>Chromosome-level genome assembly of the water stick insect Ranatra chinensis (Heteroptera: Nepidae).</title>
        <authorList>
            <person name="Liu X."/>
        </authorList>
    </citation>
    <scope>NUCLEOTIDE SEQUENCE [LARGE SCALE GENOMIC DNA]</scope>
    <source>
        <strain evidence="1">Cailab_2021Rc</strain>
        <tissue evidence="1">Muscle</tissue>
    </source>
</reference>